<organism evidence="2 3">
    <name type="scientific">Basidiobolus ranarum</name>
    <dbReference type="NCBI Taxonomy" id="34480"/>
    <lineage>
        <taxon>Eukaryota</taxon>
        <taxon>Fungi</taxon>
        <taxon>Fungi incertae sedis</taxon>
        <taxon>Zoopagomycota</taxon>
        <taxon>Entomophthoromycotina</taxon>
        <taxon>Basidiobolomycetes</taxon>
        <taxon>Basidiobolales</taxon>
        <taxon>Basidiobolaceae</taxon>
        <taxon>Basidiobolus</taxon>
    </lineage>
</organism>
<name>A0ABR2WQ04_9FUNG</name>
<accession>A0ABR2WQ04</accession>
<keyword evidence="1" id="KW-0732">Signal</keyword>
<proteinExistence type="predicted"/>
<evidence type="ECO:0000313" key="2">
    <source>
        <dbReference type="EMBL" id="KAK9763547.1"/>
    </source>
</evidence>
<evidence type="ECO:0000313" key="3">
    <source>
        <dbReference type="Proteomes" id="UP001479436"/>
    </source>
</evidence>
<protein>
    <recommendedName>
        <fullName evidence="4">Carboxypeptidase</fullName>
    </recommendedName>
</protein>
<feature type="signal peptide" evidence="1">
    <location>
        <begin position="1"/>
        <end position="19"/>
    </location>
</feature>
<reference evidence="2 3" key="1">
    <citation type="submission" date="2023-04" db="EMBL/GenBank/DDBJ databases">
        <title>Genome of Basidiobolus ranarum AG-B5.</title>
        <authorList>
            <person name="Stajich J.E."/>
            <person name="Carter-House D."/>
            <person name="Gryganskyi A."/>
        </authorList>
    </citation>
    <scope>NUCLEOTIDE SEQUENCE [LARGE SCALE GENOMIC DNA]</scope>
    <source>
        <strain evidence="2 3">AG-B5</strain>
    </source>
</reference>
<dbReference type="EMBL" id="JASJQH010000614">
    <property type="protein sequence ID" value="KAK9763547.1"/>
    <property type="molecule type" value="Genomic_DNA"/>
</dbReference>
<evidence type="ECO:0000256" key="1">
    <source>
        <dbReference type="SAM" id="SignalP"/>
    </source>
</evidence>
<sequence length="96" mass="10927">MRYTTLLSLVLLSASGVLSVPVTEFLARPVRYDNHKLIQLKHSDAALDFISKNDLDVWHKSTDVLHIRASPEDVEKLADFQPEVLIENIQESIDQE</sequence>
<comment type="caution">
    <text evidence="2">The sequence shown here is derived from an EMBL/GenBank/DDBJ whole genome shotgun (WGS) entry which is preliminary data.</text>
</comment>
<feature type="non-terminal residue" evidence="2">
    <location>
        <position position="96"/>
    </location>
</feature>
<keyword evidence="3" id="KW-1185">Reference proteome</keyword>
<evidence type="ECO:0008006" key="4">
    <source>
        <dbReference type="Google" id="ProtNLM"/>
    </source>
</evidence>
<dbReference type="Proteomes" id="UP001479436">
    <property type="component" value="Unassembled WGS sequence"/>
</dbReference>
<dbReference type="SUPFAM" id="SSF54897">
    <property type="entry name" value="Protease propeptides/inhibitors"/>
    <property type="match status" value="1"/>
</dbReference>
<gene>
    <name evidence="2" type="ORF">K7432_009676</name>
</gene>
<feature type="chain" id="PRO_5045241150" description="Carboxypeptidase" evidence="1">
    <location>
        <begin position="20"/>
        <end position="96"/>
    </location>
</feature>